<protein>
    <recommendedName>
        <fullName evidence="3">C2H2-type domain-containing protein</fullName>
    </recommendedName>
</protein>
<dbReference type="Proteomes" id="UP000807342">
    <property type="component" value="Unassembled WGS sequence"/>
</dbReference>
<dbReference type="GO" id="GO:0008270">
    <property type="term" value="F:zinc ion binding"/>
    <property type="evidence" value="ECO:0007669"/>
    <property type="project" value="UniProtKB-KW"/>
</dbReference>
<evidence type="ECO:0000313" key="5">
    <source>
        <dbReference type="Proteomes" id="UP000807342"/>
    </source>
</evidence>
<gene>
    <name evidence="4" type="ORF">P691DRAFT_768043</name>
</gene>
<dbReference type="EMBL" id="MU152703">
    <property type="protein sequence ID" value="KAF9440249.1"/>
    <property type="molecule type" value="Genomic_DNA"/>
</dbReference>
<keyword evidence="1" id="KW-0862">Zinc</keyword>
<feature type="domain" description="C2H2-type" evidence="3">
    <location>
        <begin position="339"/>
        <end position="370"/>
    </location>
</feature>
<keyword evidence="1" id="KW-0479">Metal-binding</keyword>
<dbReference type="AlphaFoldDB" id="A0A9P5WYG1"/>
<feature type="compositionally biased region" description="Polar residues" evidence="2">
    <location>
        <begin position="168"/>
        <end position="183"/>
    </location>
</feature>
<accession>A0A9P5WYG1</accession>
<evidence type="ECO:0000256" key="2">
    <source>
        <dbReference type="SAM" id="MobiDB-lite"/>
    </source>
</evidence>
<keyword evidence="5" id="KW-1185">Reference proteome</keyword>
<sequence>MPQPTPTNEASTQEYTCSLCKSPCTSRAKRDSHMKYSCTKKQYTAVFNGVEVQLPYENGMYICHCSYKLCNRKYATCESIKRHAGQGYSWVNPAEVVSVQGTQGPQAEINLERPHPAITRPPKVVHEKEYAIKSPVETAAEKEETERLPSVVIDFTAISSKRKKSKATAVSSVAHPQTKTKANTKGEIAQTHPHAKASSHPIAFDTETSTRATIPPLPQAEVDATLTTGTQASAPDNDSGEEGSFVLTGDNLKTLDEIRHFGVWYQSRVNSILCFHCPCLLLPTNAIRHMNDIHGAQLRDSQKFVILCDELGLAQKYPTTELLDGTPALHGLRVYPNALRCGFVDCGSIFTKESSLKHHHHTCHPKGSRPPSTTVHAQRITKKHPFFSVQLPSTVLKLEKSTKSQREWVNRIYDAIQEASKPAVLTSSDPRNINGWLRLTRYPSHVGDHQPEFLRSLVATPKDVQFSYIVAAVEFLLREAADQASRLPDHISQLINTKDPRQGINRTPFSGHQNDSTFRQYAADVARLVGFLLREKEPYELLLPDGVLALINEVRTSLLDKNTLANKICNLLEAIWTRTWDKSQGNTIGDPTMCFVALSSIREHHGWASPSYVTPILARLIFGIRCVFIRQMFRSGDLHEHFKVLQNWMCEGFESTFNSLVNLQALATSFVYNTPTLPDSFWADNDFTTLIYLGDEITLQGFRDFASEIHQRLYNEWTKVLMGLELRNEWGNTDSSRPAGQKRSRLRDNFSDTTPGYSFFSDPNNLSIQTPLKLVDAILDNPDLHDKFVCGYLPGTGEPIWNLLEMRRWVLGYAEFLKLLMACVEALAGSPSRGTELTCIQYANTALRSRGLYAFGSHITVLCQYSKTTSMTGRDKILPHACDSFCGDFIVQAVSIGHPFARWCLAILYPCNPEYYQLYNTYLFVNMKKLFTTDDLTDTLKGLTRPTMNVGLGVRSYRHVSIAFRRVHCSEFEKAIGLDDEDSAGALQAGHSRSTENRIYGITTSVLSGNTEETIRAFLRCSEQWQRLLRVPTAETPLPWTLLKRRELWE</sequence>
<reference evidence="4" key="1">
    <citation type="submission" date="2020-11" db="EMBL/GenBank/DDBJ databases">
        <authorList>
            <consortium name="DOE Joint Genome Institute"/>
            <person name="Ahrendt S."/>
            <person name="Riley R."/>
            <person name="Andreopoulos W."/>
            <person name="Labutti K."/>
            <person name="Pangilinan J."/>
            <person name="Ruiz-Duenas F.J."/>
            <person name="Barrasa J.M."/>
            <person name="Sanchez-Garcia M."/>
            <person name="Camarero S."/>
            <person name="Miyauchi S."/>
            <person name="Serrano A."/>
            <person name="Linde D."/>
            <person name="Babiker R."/>
            <person name="Drula E."/>
            <person name="Ayuso-Fernandez I."/>
            <person name="Pacheco R."/>
            <person name="Padilla G."/>
            <person name="Ferreira P."/>
            <person name="Barriuso J."/>
            <person name="Kellner H."/>
            <person name="Castanera R."/>
            <person name="Alfaro M."/>
            <person name="Ramirez L."/>
            <person name="Pisabarro A.G."/>
            <person name="Kuo A."/>
            <person name="Tritt A."/>
            <person name="Lipzen A."/>
            <person name="He G."/>
            <person name="Yan M."/>
            <person name="Ng V."/>
            <person name="Cullen D."/>
            <person name="Martin F."/>
            <person name="Rosso M.-N."/>
            <person name="Henrissat B."/>
            <person name="Hibbett D."/>
            <person name="Martinez A.T."/>
            <person name="Grigoriev I.V."/>
        </authorList>
    </citation>
    <scope>NUCLEOTIDE SEQUENCE</scope>
    <source>
        <strain evidence="4">MF-IS2</strain>
    </source>
</reference>
<proteinExistence type="predicted"/>
<keyword evidence="1" id="KW-0863">Zinc-finger</keyword>
<dbReference type="InterPro" id="IPR013087">
    <property type="entry name" value="Znf_C2H2_type"/>
</dbReference>
<comment type="caution">
    <text evidence="4">The sequence shown here is derived from an EMBL/GenBank/DDBJ whole genome shotgun (WGS) entry which is preliminary data.</text>
</comment>
<evidence type="ECO:0000256" key="1">
    <source>
        <dbReference type="PROSITE-ProRule" id="PRU00042"/>
    </source>
</evidence>
<dbReference type="PROSITE" id="PS50157">
    <property type="entry name" value="ZINC_FINGER_C2H2_2"/>
    <property type="match status" value="1"/>
</dbReference>
<dbReference type="OrthoDB" id="3151137at2759"/>
<evidence type="ECO:0000313" key="4">
    <source>
        <dbReference type="EMBL" id="KAF9440249.1"/>
    </source>
</evidence>
<dbReference type="PROSITE" id="PS00028">
    <property type="entry name" value="ZINC_FINGER_C2H2_1"/>
    <property type="match status" value="1"/>
</dbReference>
<evidence type="ECO:0000259" key="3">
    <source>
        <dbReference type="PROSITE" id="PS50157"/>
    </source>
</evidence>
<feature type="region of interest" description="Disordered" evidence="2">
    <location>
        <begin position="164"/>
        <end position="201"/>
    </location>
</feature>
<organism evidence="4 5">
    <name type="scientific">Macrolepiota fuliginosa MF-IS2</name>
    <dbReference type="NCBI Taxonomy" id="1400762"/>
    <lineage>
        <taxon>Eukaryota</taxon>
        <taxon>Fungi</taxon>
        <taxon>Dikarya</taxon>
        <taxon>Basidiomycota</taxon>
        <taxon>Agaricomycotina</taxon>
        <taxon>Agaricomycetes</taxon>
        <taxon>Agaricomycetidae</taxon>
        <taxon>Agaricales</taxon>
        <taxon>Agaricineae</taxon>
        <taxon>Agaricaceae</taxon>
        <taxon>Macrolepiota</taxon>
    </lineage>
</organism>
<feature type="non-terminal residue" evidence="4">
    <location>
        <position position="1050"/>
    </location>
</feature>
<name>A0A9P5WYG1_9AGAR</name>